<evidence type="ECO:0000256" key="4">
    <source>
        <dbReference type="ARBA" id="ARBA00023014"/>
    </source>
</evidence>
<dbReference type="AlphaFoldDB" id="A0A1G7NRM2"/>
<gene>
    <name evidence="7" type="ORF">SAMN04488067_10883</name>
</gene>
<keyword evidence="2" id="KW-0479">Metal-binding</keyword>
<reference evidence="7 8" key="1">
    <citation type="submission" date="2016-10" db="EMBL/GenBank/DDBJ databases">
        <authorList>
            <person name="Varghese N."/>
            <person name="Submissions S."/>
        </authorList>
    </citation>
    <scope>NUCLEOTIDE SEQUENCE [LARGE SCALE GENOMIC DNA]</scope>
    <source>
        <strain evidence="7 8">CGMCC 1.3527</strain>
    </source>
</reference>
<dbReference type="Proteomes" id="UP000324020">
    <property type="component" value="Unassembled WGS sequence"/>
</dbReference>
<dbReference type="RefSeq" id="WP_149798970.1">
    <property type="nucleotide sequence ID" value="NZ_FNBO01000008.1"/>
</dbReference>
<dbReference type="InterPro" id="IPR036922">
    <property type="entry name" value="Rieske_2Fe-2S_sf"/>
</dbReference>
<feature type="region of interest" description="Disordered" evidence="5">
    <location>
        <begin position="132"/>
        <end position="154"/>
    </location>
</feature>
<dbReference type="EMBL" id="FNBO01000008">
    <property type="protein sequence ID" value="SDF76738.1"/>
    <property type="molecule type" value="Genomic_DNA"/>
</dbReference>
<feature type="domain" description="Rieske" evidence="6">
    <location>
        <begin position="18"/>
        <end position="123"/>
    </location>
</feature>
<dbReference type="Gene3D" id="2.102.10.10">
    <property type="entry name" value="Rieske [2Fe-2S] iron-sulphur domain"/>
    <property type="match status" value="1"/>
</dbReference>
<evidence type="ECO:0000313" key="7">
    <source>
        <dbReference type="EMBL" id="SDF76738.1"/>
    </source>
</evidence>
<dbReference type="GO" id="GO:0051537">
    <property type="term" value="F:2 iron, 2 sulfur cluster binding"/>
    <property type="evidence" value="ECO:0007669"/>
    <property type="project" value="UniProtKB-KW"/>
</dbReference>
<keyword evidence="3" id="KW-0408">Iron</keyword>
<keyword evidence="1" id="KW-0001">2Fe-2S</keyword>
<dbReference type="GO" id="GO:0046872">
    <property type="term" value="F:metal ion binding"/>
    <property type="evidence" value="ECO:0007669"/>
    <property type="project" value="UniProtKB-KW"/>
</dbReference>
<evidence type="ECO:0000259" key="6">
    <source>
        <dbReference type="PROSITE" id="PS51296"/>
    </source>
</evidence>
<dbReference type="PROSITE" id="PS51296">
    <property type="entry name" value="RIESKE"/>
    <property type="match status" value="1"/>
</dbReference>
<feature type="compositionally biased region" description="Acidic residues" evidence="5">
    <location>
        <begin position="135"/>
        <end position="144"/>
    </location>
</feature>
<protein>
    <submittedName>
        <fullName evidence="7">Rieske [2Fe-2S] domain-containing protein</fullName>
    </submittedName>
</protein>
<name>A0A1G7NRM2_9EURY</name>
<keyword evidence="8" id="KW-1185">Reference proteome</keyword>
<sequence>MSGYRLTTVETVREEGSWAFTAREGDADREVFLVPCADEPDGGTAEDGSDAGQPVRAWINRCTHEDQRLYREGVGAVTRDGSVVCPKHGSAFDTCEGSCDNGEAAGTTLRAIDIEVRDGAVFLTDDDLAYLSEGLPDDDGDDDAGPSSSSHLTF</sequence>
<proteinExistence type="predicted"/>
<organism evidence="7 8">
    <name type="scientific">Halorubrum xinjiangense</name>
    <dbReference type="NCBI Taxonomy" id="261291"/>
    <lineage>
        <taxon>Archaea</taxon>
        <taxon>Methanobacteriati</taxon>
        <taxon>Methanobacteriota</taxon>
        <taxon>Stenosarchaea group</taxon>
        <taxon>Halobacteria</taxon>
        <taxon>Halobacteriales</taxon>
        <taxon>Haloferacaceae</taxon>
        <taxon>Halorubrum</taxon>
    </lineage>
</organism>
<evidence type="ECO:0000256" key="5">
    <source>
        <dbReference type="SAM" id="MobiDB-lite"/>
    </source>
</evidence>
<accession>A0A1G7NRM2</accession>
<dbReference type="SUPFAM" id="SSF50022">
    <property type="entry name" value="ISP domain"/>
    <property type="match status" value="1"/>
</dbReference>
<dbReference type="InterPro" id="IPR017941">
    <property type="entry name" value="Rieske_2Fe-2S"/>
</dbReference>
<keyword evidence="4" id="KW-0411">Iron-sulfur</keyword>
<dbReference type="OrthoDB" id="250454at2157"/>
<evidence type="ECO:0000313" key="8">
    <source>
        <dbReference type="Proteomes" id="UP000324020"/>
    </source>
</evidence>
<evidence type="ECO:0000256" key="2">
    <source>
        <dbReference type="ARBA" id="ARBA00022723"/>
    </source>
</evidence>
<evidence type="ECO:0000256" key="3">
    <source>
        <dbReference type="ARBA" id="ARBA00023004"/>
    </source>
</evidence>
<evidence type="ECO:0000256" key="1">
    <source>
        <dbReference type="ARBA" id="ARBA00022714"/>
    </source>
</evidence>
<feature type="compositionally biased region" description="Low complexity" evidence="5">
    <location>
        <begin position="145"/>
        <end position="154"/>
    </location>
</feature>
<dbReference type="Pfam" id="PF00355">
    <property type="entry name" value="Rieske"/>
    <property type="match status" value="1"/>
</dbReference>